<dbReference type="InterPro" id="IPR003959">
    <property type="entry name" value="ATPase_AAA_core"/>
</dbReference>
<name>A0AAW5UBV8_9BACT</name>
<dbReference type="Pfam" id="PF13175">
    <property type="entry name" value="AAA_15"/>
    <property type="match status" value="1"/>
</dbReference>
<feature type="domain" description="DUF3696" evidence="1">
    <location>
        <begin position="285"/>
        <end position="330"/>
    </location>
</feature>
<organism evidence="4 5">
    <name type="scientific">Segatella copri</name>
    <dbReference type="NCBI Taxonomy" id="165179"/>
    <lineage>
        <taxon>Bacteria</taxon>
        <taxon>Pseudomonadati</taxon>
        <taxon>Bacteroidota</taxon>
        <taxon>Bacteroidia</taxon>
        <taxon>Bacteroidales</taxon>
        <taxon>Prevotellaceae</taxon>
        <taxon>Segatella</taxon>
    </lineage>
</organism>
<dbReference type="InterPro" id="IPR022532">
    <property type="entry name" value="DUF3696"/>
</dbReference>
<evidence type="ECO:0000313" key="4">
    <source>
        <dbReference type="EMBL" id="MCW4133017.1"/>
    </source>
</evidence>
<dbReference type="GO" id="GO:0016887">
    <property type="term" value="F:ATP hydrolysis activity"/>
    <property type="evidence" value="ECO:0007669"/>
    <property type="project" value="InterPro"/>
</dbReference>
<dbReference type="Proteomes" id="UP001209417">
    <property type="component" value="Unassembled WGS sequence"/>
</dbReference>
<dbReference type="SUPFAM" id="SSF52540">
    <property type="entry name" value="P-loop containing nucleoside triphosphate hydrolases"/>
    <property type="match status" value="1"/>
</dbReference>
<feature type="domain" description="ATPase AAA-type core" evidence="3">
    <location>
        <begin position="193"/>
        <end position="269"/>
    </location>
</feature>
<evidence type="ECO:0000259" key="2">
    <source>
        <dbReference type="Pfam" id="PF13175"/>
    </source>
</evidence>
<dbReference type="EMBL" id="JAPDVG010000002">
    <property type="protein sequence ID" value="MCW4133017.1"/>
    <property type="molecule type" value="Genomic_DNA"/>
</dbReference>
<accession>A0AAW5UBV8</accession>
<evidence type="ECO:0000259" key="3">
    <source>
        <dbReference type="Pfam" id="PF13304"/>
    </source>
</evidence>
<dbReference type="AlphaFoldDB" id="A0AAW5UBV8"/>
<dbReference type="Pfam" id="PF12476">
    <property type="entry name" value="DUF3696"/>
    <property type="match status" value="1"/>
</dbReference>
<protein>
    <submittedName>
        <fullName evidence="4">DUF3696 domain-containing protein</fullName>
    </submittedName>
</protein>
<dbReference type="Pfam" id="PF13304">
    <property type="entry name" value="AAA_21"/>
    <property type="match status" value="1"/>
</dbReference>
<dbReference type="PIRSF" id="PIRSF034888">
    <property type="entry name" value="P-loop_UCP034888"/>
    <property type="match status" value="1"/>
</dbReference>
<sequence length="331" mass="37677">MITKIELKGFKSYVDYTFELKPLTILTGLNSSGKSSVIQAIRIMDNMSSRENGGSHVWNLGLGSDSELINPNCKNFQISAWKNHRHEEAWFSYNSSKSRNKLWPMPSCIYVAADRMGATSTIPIYEDEALGGRGENVLRRIDYFRDEQLPELLRGDAEGTTLNYVLRYWLQKISPGVKFDYRIEEKADVSYSLYDNHRSANVGYGLSYSLPVIVALLTSTLETGSIVLIENPEAHLHPQGQAEMARLICLCVEAGAQVVVETHSDHLFDGVRIYARESENHFASKVATFWCQLDDSRNTQVDRCQIQENGRLDHWPEHMFDQFLLDSEKLL</sequence>
<dbReference type="InterPro" id="IPR051396">
    <property type="entry name" value="Bact_Antivir_Def_Nuclease"/>
</dbReference>
<reference evidence="4" key="1">
    <citation type="submission" date="2022-11" db="EMBL/GenBank/DDBJ databases">
        <title>Genomic repertoires linked with pathogenic potency of arthritogenic Prevotella copri isolated from the gut of rheumatoid arthritis patients.</title>
        <authorList>
            <person name="Nii T."/>
            <person name="Maeda Y."/>
            <person name="Motooka D."/>
            <person name="Naito M."/>
            <person name="Matsumoto Y."/>
            <person name="Ogawa T."/>
            <person name="Oguro-Igashira E."/>
            <person name="Kishikawa T."/>
            <person name="Yamashita M."/>
            <person name="Koizumi S."/>
            <person name="Kurakawa T."/>
            <person name="Okumura R."/>
            <person name="Kayama H."/>
            <person name="Murakami M."/>
            <person name="Sakaguchi T."/>
            <person name="Das B."/>
            <person name="Nakamura S."/>
            <person name="Okada Y."/>
            <person name="Kumanogoh A."/>
            <person name="Takeda K."/>
        </authorList>
    </citation>
    <scope>NUCLEOTIDE SEQUENCE</scope>
    <source>
        <strain evidence="4">H019-1</strain>
    </source>
</reference>
<dbReference type="Gene3D" id="3.40.50.300">
    <property type="entry name" value="P-loop containing nucleotide triphosphate hydrolases"/>
    <property type="match status" value="1"/>
</dbReference>
<dbReference type="InterPro" id="IPR014592">
    <property type="entry name" value="P-loop_UCP034888"/>
</dbReference>
<dbReference type="PANTHER" id="PTHR43581:SF2">
    <property type="entry name" value="EXCINUCLEASE ATPASE SUBUNIT"/>
    <property type="match status" value="1"/>
</dbReference>
<comment type="caution">
    <text evidence="4">The sequence shown here is derived from an EMBL/GenBank/DDBJ whole genome shotgun (WGS) entry which is preliminary data.</text>
</comment>
<dbReference type="PANTHER" id="PTHR43581">
    <property type="entry name" value="ATP/GTP PHOSPHATASE"/>
    <property type="match status" value="1"/>
</dbReference>
<feature type="domain" description="Endonuclease GajA/Old nuclease/RecF-like AAA" evidence="2">
    <location>
        <begin position="1"/>
        <end position="66"/>
    </location>
</feature>
<dbReference type="InterPro" id="IPR027417">
    <property type="entry name" value="P-loop_NTPase"/>
</dbReference>
<evidence type="ECO:0000259" key="1">
    <source>
        <dbReference type="Pfam" id="PF12476"/>
    </source>
</evidence>
<dbReference type="RefSeq" id="WP_264953472.1">
    <property type="nucleotide sequence ID" value="NZ_JAPDVE010000017.1"/>
</dbReference>
<gene>
    <name evidence="4" type="ORF">ONT19_15810</name>
</gene>
<evidence type="ECO:0000313" key="5">
    <source>
        <dbReference type="Proteomes" id="UP001209417"/>
    </source>
</evidence>
<dbReference type="GO" id="GO:0005524">
    <property type="term" value="F:ATP binding"/>
    <property type="evidence" value="ECO:0007669"/>
    <property type="project" value="InterPro"/>
</dbReference>
<dbReference type="InterPro" id="IPR041685">
    <property type="entry name" value="AAA_GajA/Old/RecF-like"/>
</dbReference>
<proteinExistence type="predicted"/>